<dbReference type="InterPro" id="IPR024981">
    <property type="entry name" value="DUF3887"/>
</dbReference>
<dbReference type="SUPFAM" id="SSF53474">
    <property type="entry name" value="alpha/beta-Hydrolases"/>
    <property type="match status" value="1"/>
</dbReference>
<name>A0ABZ2M863_9BACT</name>
<gene>
    <name evidence="2" type="ORF">LZC94_15890</name>
</gene>
<evidence type="ECO:0000313" key="3">
    <source>
        <dbReference type="Proteomes" id="UP001370348"/>
    </source>
</evidence>
<reference evidence="2 3" key="1">
    <citation type="submission" date="2021-12" db="EMBL/GenBank/DDBJ databases">
        <title>Discovery of the Pendulisporaceae a myxobacterial family with distinct sporulation behavior and unique specialized metabolism.</title>
        <authorList>
            <person name="Garcia R."/>
            <person name="Popoff A."/>
            <person name="Bader C.D."/>
            <person name="Loehr J."/>
            <person name="Walesch S."/>
            <person name="Walt C."/>
            <person name="Boldt J."/>
            <person name="Bunk B."/>
            <person name="Haeckl F.J.F.P.J."/>
            <person name="Gunesch A.P."/>
            <person name="Birkelbach J."/>
            <person name="Nuebel U."/>
            <person name="Pietschmann T."/>
            <person name="Bach T."/>
            <person name="Mueller R."/>
        </authorList>
    </citation>
    <scope>NUCLEOTIDE SEQUENCE [LARGE SCALE GENOMIC DNA]</scope>
    <source>
        <strain evidence="2 3">MSr11954</strain>
    </source>
</reference>
<dbReference type="Proteomes" id="UP001370348">
    <property type="component" value="Chromosome"/>
</dbReference>
<feature type="domain" description="DUF3887" evidence="1">
    <location>
        <begin position="49"/>
        <end position="136"/>
    </location>
</feature>
<dbReference type="InterPro" id="IPR029058">
    <property type="entry name" value="AB_hydrolase_fold"/>
</dbReference>
<dbReference type="PANTHER" id="PTHR43265">
    <property type="entry name" value="ESTERASE ESTD"/>
    <property type="match status" value="1"/>
</dbReference>
<dbReference type="Gene3D" id="3.10.450.590">
    <property type="match status" value="1"/>
</dbReference>
<evidence type="ECO:0000313" key="2">
    <source>
        <dbReference type="EMBL" id="WXB18706.1"/>
    </source>
</evidence>
<organism evidence="2 3">
    <name type="scientific">Pendulispora albinea</name>
    <dbReference type="NCBI Taxonomy" id="2741071"/>
    <lineage>
        <taxon>Bacteria</taxon>
        <taxon>Pseudomonadati</taxon>
        <taxon>Myxococcota</taxon>
        <taxon>Myxococcia</taxon>
        <taxon>Myxococcales</taxon>
        <taxon>Sorangiineae</taxon>
        <taxon>Pendulisporaceae</taxon>
        <taxon>Pendulispora</taxon>
    </lineage>
</organism>
<proteinExistence type="predicted"/>
<dbReference type="PROSITE" id="PS51257">
    <property type="entry name" value="PROKAR_LIPOPROTEIN"/>
    <property type="match status" value="1"/>
</dbReference>
<dbReference type="PANTHER" id="PTHR43265:SF1">
    <property type="entry name" value="ESTERASE ESTD"/>
    <property type="match status" value="1"/>
</dbReference>
<sequence>MIQSRTISFQHAYSVALLATACSSPQVPARVFPKVPTAAAVSTPLDVKARTFLEELGRSEWEHPRSAFTARLSNALPPSKLQSVWRSVESSAGPFHKVSVTEMTDGSRVVRAVCRFDRATLTFKITYDTEARVAGFYVLPPPSSSTWVAPPYADPEAFEEREVKVGTQPALPGVVSVPKGAGPFPAAVLVHGSGPMDRDESVGGVKVFKDFAWAVGRG</sequence>
<dbReference type="InterPro" id="IPR053145">
    <property type="entry name" value="AB_hydrolase_Est10"/>
</dbReference>
<dbReference type="RefSeq" id="WP_394828335.1">
    <property type="nucleotide sequence ID" value="NZ_CP089984.1"/>
</dbReference>
<protein>
    <submittedName>
        <fullName evidence="2">DUF3887 domain-containing protein</fullName>
    </submittedName>
</protein>
<dbReference type="EMBL" id="CP089984">
    <property type="protein sequence ID" value="WXB18706.1"/>
    <property type="molecule type" value="Genomic_DNA"/>
</dbReference>
<evidence type="ECO:0000259" key="1">
    <source>
        <dbReference type="Pfam" id="PF13026"/>
    </source>
</evidence>
<dbReference type="Pfam" id="PF13026">
    <property type="entry name" value="DUF3887"/>
    <property type="match status" value="1"/>
</dbReference>
<accession>A0ABZ2M863</accession>
<keyword evidence="3" id="KW-1185">Reference proteome</keyword>